<accession>A0A5C6TBV2</accession>
<reference evidence="1 2" key="1">
    <citation type="submission" date="2019-07" db="EMBL/GenBank/DDBJ databases">
        <title>The First High-Quality Draft Genome Sequence of the Causal Agent of the Current Panama Disease Epidemic.</title>
        <authorList>
            <person name="Warmington R.J."/>
            <person name="Kay W."/>
            <person name="Jeffries A."/>
            <person name="Bebber D."/>
            <person name="Moore K."/>
            <person name="Studholme D.J."/>
        </authorList>
    </citation>
    <scope>NUCLEOTIDE SEQUENCE [LARGE SCALE GENOMIC DNA]</scope>
    <source>
        <strain evidence="1 2">TR4</strain>
    </source>
</reference>
<gene>
    <name evidence="1" type="ORF">FocTR4_00002705</name>
</gene>
<protein>
    <submittedName>
        <fullName evidence="1">Uncharacterized protein</fullName>
    </submittedName>
</protein>
<comment type="caution">
    <text evidence="1">The sequence shown here is derived from an EMBL/GenBank/DDBJ whole genome shotgun (WGS) entry which is preliminary data.</text>
</comment>
<sequence length="162" mass="18091">MDSVIYFALLIVSEDVQGPITSYGLGSVRLFLGLRLKLQRDSSSGLVNHHHEKAMLQRAFDDGPGKRLEVLQKGMVASMGYSDIWPVATKAALRPDLLNMTCFECLLRPSPDITLGSLTVNLEDKNGAKNHKQSKRQGIRRLRKAWWPKYVSDEALHALSST</sequence>
<evidence type="ECO:0000313" key="1">
    <source>
        <dbReference type="EMBL" id="TXC08530.1"/>
    </source>
</evidence>
<dbReference type="Proteomes" id="UP000321331">
    <property type="component" value="Unassembled WGS sequence"/>
</dbReference>
<name>A0A5C6TBV2_FUSOC</name>
<proteinExistence type="predicted"/>
<dbReference type="EMBL" id="VMNF01000005">
    <property type="protein sequence ID" value="TXC08530.1"/>
    <property type="molecule type" value="Genomic_DNA"/>
</dbReference>
<dbReference type="AlphaFoldDB" id="A0A5C6TBV2"/>
<organism evidence="1 2">
    <name type="scientific">Fusarium oxysporum f. sp. cubense</name>
    <dbReference type="NCBI Taxonomy" id="61366"/>
    <lineage>
        <taxon>Eukaryota</taxon>
        <taxon>Fungi</taxon>
        <taxon>Dikarya</taxon>
        <taxon>Ascomycota</taxon>
        <taxon>Pezizomycotina</taxon>
        <taxon>Sordariomycetes</taxon>
        <taxon>Hypocreomycetidae</taxon>
        <taxon>Hypocreales</taxon>
        <taxon>Nectriaceae</taxon>
        <taxon>Fusarium</taxon>
        <taxon>Fusarium oxysporum species complex</taxon>
    </lineage>
</organism>
<evidence type="ECO:0000313" key="2">
    <source>
        <dbReference type="Proteomes" id="UP000321331"/>
    </source>
</evidence>